<dbReference type="InterPro" id="IPR039428">
    <property type="entry name" value="NUOK/Mnh_C1-like"/>
</dbReference>
<keyword evidence="3 6" id="KW-0812">Transmembrane</keyword>
<dbReference type="PANTHER" id="PTHR34583:SF3">
    <property type="entry name" value="MULTISUBUNIT SODIUM_HYDROGEN ANTIPORTER, MNHC SUBUNIT"/>
    <property type="match status" value="1"/>
</dbReference>
<protein>
    <submittedName>
        <fullName evidence="7">Na+/H+ antiporter subunit C</fullName>
    </submittedName>
</protein>
<proteinExistence type="inferred from homology"/>
<reference evidence="7" key="1">
    <citation type="journal article" date="2020" name="mSystems">
        <title>Genome- and Community-Level Interaction Insights into Carbon Utilization and Element Cycling Functions of Hydrothermarchaeota in Hydrothermal Sediment.</title>
        <authorList>
            <person name="Zhou Z."/>
            <person name="Liu Y."/>
            <person name="Xu W."/>
            <person name="Pan J."/>
            <person name="Luo Z.H."/>
            <person name="Li M."/>
        </authorList>
    </citation>
    <scope>NUCLEOTIDE SEQUENCE [LARGE SCALE GENOMIC DNA]</scope>
    <source>
        <strain evidence="7">HyVt-219</strain>
    </source>
</reference>
<dbReference type="AlphaFoldDB" id="A0A7V0N1C7"/>
<evidence type="ECO:0000313" key="7">
    <source>
        <dbReference type="EMBL" id="HDN85087.1"/>
    </source>
</evidence>
<feature type="transmembrane region" description="Helical" evidence="6">
    <location>
        <begin position="63"/>
        <end position="87"/>
    </location>
</feature>
<comment type="caution">
    <text evidence="7">The sequence shown here is derived from an EMBL/GenBank/DDBJ whole genome shotgun (WGS) entry which is preliminary data.</text>
</comment>
<dbReference type="Proteomes" id="UP000885660">
    <property type="component" value="Unassembled WGS sequence"/>
</dbReference>
<accession>A0A7V0N1C7</accession>
<feature type="transmembrane region" description="Helical" evidence="6">
    <location>
        <begin position="21"/>
        <end position="43"/>
    </location>
</feature>
<dbReference type="Pfam" id="PF00420">
    <property type="entry name" value="Oxidored_q2"/>
    <property type="match status" value="1"/>
</dbReference>
<comment type="subcellular location">
    <subcellularLocation>
        <location evidence="1">Membrane</location>
        <topology evidence="1">Multi-pass membrane protein</topology>
    </subcellularLocation>
</comment>
<gene>
    <name evidence="7" type="ORF">ENG47_04960</name>
</gene>
<dbReference type="InterPro" id="IPR050601">
    <property type="entry name" value="CPA3_antiporter_subunitC"/>
</dbReference>
<dbReference type="PANTHER" id="PTHR34583">
    <property type="entry name" value="ANTIPORTER SUBUNIT MNHC2-RELATED"/>
    <property type="match status" value="1"/>
</dbReference>
<comment type="similarity">
    <text evidence="2">Belongs to the CPA3 antiporters (TC 2.A.63) subunit C family.</text>
</comment>
<evidence type="ECO:0000256" key="1">
    <source>
        <dbReference type="ARBA" id="ARBA00004141"/>
    </source>
</evidence>
<dbReference type="Gene3D" id="1.10.287.3510">
    <property type="match status" value="1"/>
</dbReference>
<keyword evidence="4 6" id="KW-1133">Transmembrane helix</keyword>
<keyword evidence="5 6" id="KW-0472">Membrane</keyword>
<evidence type="ECO:0000256" key="4">
    <source>
        <dbReference type="ARBA" id="ARBA00022989"/>
    </source>
</evidence>
<evidence type="ECO:0000256" key="2">
    <source>
        <dbReference type="ARBA" id="ARBA00010388"/>
    </source>
</evidence>
<evidence type="ECO:0000256" key="5">
    <source>
        <dbReference type="ARBA" id="ARBA00023136"/>
    </source>
</evidence>
<name>A0A7V0N1C7_UNCAE</name>
<organism evidence="7">
    <name type="scientific">Aerophobetes bacterium</name>
    <dbReference type="NCBI Taxonomy" id="2030807"/>
    <lineage>
        <taxon>Bacteria</taxon>
        <taxon>Candidatus Aerophobota</taxon>
    </lineage>
</organism>
<sequence>MFLFILGAWGIVKKDNLIKKVIALNILNSSIVILFIYIGSLTGSTAPIMEKGIKNVVDPLPQALMLTAIVIGICLTALALSFILKIYQRYKTLSVSRIEKLIKNE</sequence>
<evidence type="ECO:0000256" key="6">
    <source>
        <dbReference type="SAM" id="Phobius"/>
    </source>
</evidence>
<evidence type="ECO:0000256" key="3">
    <source>
        <dbReference type="ARBA" id="ARBA00022692"/>
    </source>
</evidence>
<dbReference type="EMBL" id="DRBC01000304">
    <property type="protein sequence ID" value="HDN85087.1"/>
    <property type="molecule type" value="Genomic_DNA"/>
</dbReference>
<dbReference type="GO" id="GO:0016020">
    <property type="term" value="C:membrane"/>
    <property type="evidence" value="ECO:0007669"/>
    <property type="project" value="UniProtKB-SubCell"/>
</dbReference>